<proteinExistence type="predicted"/>
<dbReference type="EMBL" id="CP047186">
    <property type="protein sequence ID" value="QHC54847.1"/>
    <property type="molecule type" value="Genomic_DNA"/>
</dbReference>
<dbReference type="KEGG" id="rte:GSU10_03780"/>
<reference evidence="2 4" key="1">
    <citation type="submission" date="2015-08" db="EMBL/GenBank/DDBJ databases">
        <title>Draft Genome Sequence of Rathayibacter sp. Strain VKM Ac-2596 Isolated from Leaf Gall Induced by Plant-Parasitic Nematodes.</title>
        <authorList>
            <person name="Vasilenko O.V."/>
            <person name="Starodumova I.P."/>
            <person name="Tarlachkov S.V."/>
            <person name="Dorofeeva L.V."/>
            <person name="Evtushenko L.I."/>
        </authorList>
    </citation>
    <scope>NUCLEOTIDE SEQUENCE [LARGE SCALE GENOMIC DNA]</scope>
    <source>
        <strain evidence="2 4">VKM Ac-2596</strain>
    </source>
</reference>
<dbReference type="PATRIC" id="fig|1671680.3.peg.2350"/>
<keyword evidence="4" id="KW-1185">Reference proteome</keyword>
<reference evidence="5" key="3">
    <citation type="submission" date="2019-12" db="EMBL/GenBank/DDBJ databases">
        <title>Complete and draft genome sequences of new strains and members of some known species of the genus Rathayibacter isolated from plants.</title>
        <authorList>
            <person name="Tarlachkov S.V."/>
            <person name="Starodumova I.P."/>
            <person name="Dorofeeva L.V."/>
            <person name="Prisyazhnaya N.V."/>
            <person name="Leyn S."/>
            <person name="Zlamal J."/>
            <person name="Elan M."/>
            <person name="Osterman A.L."/>
            <person name="Nadler S."/>
            <person name="Subbotin S.A."/>
            <person name="Evtushenko L.I."/>
        </authorList>
    </citation>
    <scope>NUCLEOTIDE SEQUENCE [LARGE SCALE GENOMIC DNA]</scope>
    <source>
        <strain evidence="5">VKM Ac-2761</strain>
    </source>
</reference>
<reference evidence="3" key="2">
    <citation type="submission" date="2019-12" db="EMBL/GenBank/DDBJ databases">
        <title>Complete and Draft Genome Sequences of New Strains and Members of Some Known Species of the Genus Rathayibacter isolated from Plants.</title>
        <authorList>
            <person name="Tarlachkov S.V."/>
            <person name="Starodumova I.P."/>
            <person name="Dorofeeva L.V."/>
            <person name="Prisyazhnaya N.V."/>
            <person name="Leyn S.A."/>
            <person name="Zlamal J.E."/>
            <person name="Elane M.L."/>
            <person name="Osterman A.L."/>
            <person name="Nadler S.A."/>
            <person name="Subbotin S.A."/>
            <person name="Evtushenko L.I."/>
        </authorList>
    </citation>
    <scope>NUCLEOTIDE SEQUENCE</scope>
    <source>
        <strain evidence="3">VKM Ac-2761</strain>
    </source>
</reference>
<evidence type="ECO:0000313" key="2">
    <source>
        <dbReference type="EMBL" id="KZX20669.1"/>
    </source>
</evidence>
<dbReference type="Proteomes" id="UP000465031">
    <property type="component" value="Chromosome"/>
</dbReference>
<dbReference type="AlphaFoldDB" id="A0A162GGA6"/>
<dbReference type="EMBL" id="LIIN01000080">
    <property type="protein sequence ID" value="KZX20669.1"/>
    <property type="molecule type" value="Genomic_DNA"/>
</dbReference>
<organism evidence="2 4">
    <name type="scientific">Rathayibacter tanaceti</name>
    <dbReference type="NCBI Taxonomy" id="1671680"/>
    <lineage>
        <taxon>Bacteria</taxon>
        <taxon>Bacillati</taxon>
        <taxon>Actinomycetota</taxon>
        <taxon>Actinomycetes</taxon>
        <taxon>Micrococcales</taxon>
        <taxon>Microbacteriaceae</taxon>
        <taxon>Rathayibacter</taxon>
    </lineage>
</organism>
<keyword evidence="1" id="KW-0812">Transmembrane</keyword>
<keyword evidence="1" id="KW-0472">Membrane</keyword>
<protein>
    <submittedName>
        <fullName evidence="2">Uncharacterized protein</fullName>
    </submittedName>
</protein>
<dbReference type="OrthoDB" id="5121367at2"/>
<feature type="transmembrane region" description="Helical" evidence="1">
    <location>
        <begin position="54"/>
        <end position="77"/>
    </location>
</feature>
<evidence type="ECO:0000313" key="5">
    <source>
        <dbReference type="Proteomes" id="UP000465031"/>
    </source>
</evidence>
<dbReference type="Proteomes" id="UP000076717">
    <property type="component" value="Unassembled WGS sequence"/>
</dbReference>
<keyword evidence="1" id="KW-1133">Transmembrane helix</keyword>
<sequence length="82" mass="8667">MSNPRYYDPVGKAVRALLVLSLVCFGLAVGMFALDIVMPGTMTDERRPYAEASGALASFGVLALIVYFATVAIVGAIRGRGQ</sequence>
<evidence type="ECO:0000313" key="3">
    <source>
        <dbReference type="EMBL" id="QHC54847.1"/>
    </source>
</evidence>
<evidence type="ECO:0000256" key="1">
    <source>
        <dbReference type="SAM" id="Phobius"/>
    </source>
</evidence>
<name>A0A162GGA6_9MICO</name>
<feature type="transmembrane region" description="Helical" evidence="1">
    <location>
        <begin position="12"/>
        <end position="34"/>
    </location>
</feature>
<accession>A0A162GGA6</accession>
<evidence type="ECO:0000313" key="4">
    <source>
        <dbReference type="Proteomes" id="UP000076717"/>
    </source>
</evidence>
<gene>
    <name evidence="2" type="ORF">ACH61_02204</name>
    <name evidence="3" type="ORF">GSU10_03780</name>
</gene>
<dbReference type="RefSeq" id="WP_068211851.1">
    <property type="nucleotide sequence ID" value="NZ_CP047186.1"/>
</dbReference>